<evidence type="ECO:0000259" key="8">
    <source>
        <dbReference type="Pfam" id="PF13087"/>
    </source>
</evidence>
<name>A0A242L267_ENTMU</name>
<feature type="domain" description="DNA2/NAM7 helicase-like C-terminal" evidence="8">
    <location>
        <begin position="871"/>
        <end position="1014"/>
    </location>
</feature>
<dbReference type="InterPro" id="IPR041677">
    <property type="entry name" value="DNA2/NAM7_AAA_11"/>
</dbReference>
<evidence type="ECO:0000256" key="2">
    <source>
        <dbReference type="ARBA" id="ARBA00022741"/>
    </source>
</evidence>
<dbReference type="Pfam" id="PF13086">
    <property type="entry name" value="AAA_11"/>
    <property type="match status" value="1"/>
</dbReference>
<dbReference type="GO" id="GO:0005524">
    <property type="term" value="F:ATP binding"/>
    <property type="evidence" value="ECO:0007669"/>
    <property type="project" value="UniProtKB-KW"/>
</dbReference>
<evidence type="ECO:0000313" key="10">
    <source>
        <dbReference type="Proteomes" id="UP000195024"/>
    </source>
</evidence>
<dbReference type="GO" id="GO:0043139">
    <property type="term" value="F:5'-3' DNA helicase activity"/>
    <property type="evidence" value="ECO:0007669"/>
    <property type="project" value="TreeGrafter"/>
</dbReference>
<dbReference type="PANTHER" id="PTHR43788:SF8">
    <property type="entry name" value="DNA-BINDING PROTEIN SMUBP-2"/>
    <property type="match status" value="1"/>
</dbReference>
<dbReference type="GO" id="GO:0016787">
    <property type="term" value="F:hydrolase activity"/>
    <property type="evidence" value="ECO:0007669"/>
    <property type="project" value="UniProtKB-KW"/>
</dbReference>
<dbReference type="PANTHER" id="PTHR43788">
    <property type="entry name" value="DNA2/NAM7 HELICASE FAMILY MEMBER"/>
    <property type="match status" value="1"/>
</dbReference>
<evidence type="ECO:0000259" key="7">
    <source>
        <dbReference type="Pfam" id="PF13086"/>
    </source>
</evidence>
<dbReference type="InterPro" id="IPR027417">
    <property type="entry name" value="P-loop_NTPase"/>
</dbReference>
<evidence type="ECO:0008006" key="11">
    <source>
        <dbReference type="Google" id="ProtNLM"/>
    </source>
</evidence>
<sequence>MNNKNDILNAWITIEQLSEGSIAKEDSRYRTLNLNEMDHLEENFSIFLNKNKKLRNKTDKQFSKSGLVIYFDIFDFQEVIDILREKYNISSTDEETTNSDKFTFALYFDHKLNFIPEKLFFTISGYIRYKNEFPKDFFNAESSLRDDLSKKFEDKEFNRFFTDLLRQYKVNVENCCYGFIEDLEHGDVNLHSFFIDDLEKAKSIETNNFKRYLNGGSGTKINLDSKVESFRFNPESFQEILQPKNYPLGRFPSNSEYSLSLMQQVAVNLALNDKNTIRSVNGPPGTGKTTLLKDIFADLVVQQAVEICELFTKEQKKGAIYWKNARIGYLPRQISDKNMVVASSNNGALKNIVNELPQWEKVSNEFKEKIAEIDYFSNISNSKFNEYWISNKDQEDKTIREIKIEKSDDKNWGCFSLEGGKSDNMSNLLLNIEFITKYLKEEYSDNEPVYKEFTKFYKKVLEERNRVQKCYKEMSRLSLLKSEYEIEKKSYDSERIKKIETINNLAIDFKEQLERLNTEIKNIGNRLKHNQELLDKKELFYTEAKRNIEIIQSQKPRLMWLKKFFKKSEVEYYNQTLDQARSNLCNITDQRNQLKNQINKMVILNDRNKFEKDSKTEQFEITKNTIENGLKQGELKLIRAKKQIDSLSKKIEENNIEPLDFTKTYDELQLSNPWFTKEFRIKQSELFIKALAVKKQFLYENRKNLGAALEIWKRKNEYITKQNGQELLIEAWQWINFAIPVISTTFASFGRMFNFLPENTIANLFIDEAGQALPQASVGAIFRSKKVLAVGDPSQIPPVLTLDSNVLNLIGQYHNVDERFVSAHASTQTLIDETSQYGFYKKDDQWIGIPLWVQRRSSNPMFSISNEISYDGLMVQGKSVEEAVGKAKWIDISGKANDKFVKEQADNLKDKILSYKQLDPKLWDEIYIITPFKNVAYRLAKELAKIGFTKRENNKPVNIGTVHTFQGKEAKIIYFVLGADSSSKGAAKWAVTAPNLMNVAVTRAKEEFYIIGDKQLYKKLNTKVINTTISIIDNHNLS</sequence>
<keyword evidence="5" id="KW-0067">ATP-binding</keyword>
<evidence type="ECO:0000256" key="4">
    <source>
        <dbReference type="ARBA" id="ARBA00022806"/>
    </source>
</evidence>
<comment type="caution">
    <text evidence="9">The sequence shown here is derived from an EMBL/GenBank/DDBJ whole genome shotgun (WGS) entry which is preliminary data.</text>
</comment>
<evidence type="ECO:0000256" key="6">
    <source>
        <dbReference type="SAM" id="Coils"/>
    </source>
</evidence>
<dbReference type="EMBL" id="NGMS01000001">
    <property type="protein sequence ID" value="OTP28211.1"/>
    <property type="molecule type" value="Genomic_DNA"/>
</dbReference>
<keyword evidence="4" id="KW-0347">Helicase</keyword>
<evidence type="ECO:0000256" key="3">
    <source>
        <dbReference type="ARBA" id="ARBA00022801"/>
    </source>
</evidence>
<comment type="similarity">
    <text evidence="1">Belongs to the DNA2/NAM7 helicase family.</text>
</comment>
<dbReference type="Pfam" id="PF13087">
    <property type="entry name" value="AAA_12"/>
    <property type="match status" value="1"/>
</dbReference>
<proteinExistence type="inferred from homology"/>
<dbReference type="SUPFAM" id="SSF52540">
    <property type="entry name" value="P-loop containing nucleoside triphosphate hydrolases"/>
    <property type="match status" value="1"/>
</dbReference>
<protein>
    <recommendedName>
        <fullName evidence="11">Replication ATP-dependent helicase</fullName>
    </recommendedName>
</protein>
<dbReference type="InterPro" id="IPR041679">
    <property type="entry name" value="DNA2/NAM7-like_C"/>
</dbReference>
<keyword evidence="2" id="KW-0547">Nucleotide-binding</keyword>
<feature type="domain" description="DNA2/NAM7 helicase helicase" evidence="7">
    <location>
        <begin position="263"/>
        <end position="800"/>
    </location>
</feature>
<dbReference type="InterPro" id="IPR050534">
    <property type="entry name" value="Coronavir_polyprotein_1ab"/>
</dbReference>
<accession>A0A242L267</accession>
<dbReference type="AlphaFoldDB" id="A0A242L267"/>
<feature type="coiled-coil region" evidence="6">
    <location>
        <begin position="630"/>
        <end position="657"/>
    </location>
</feature>
<evidence type="ECO:0000313" key="9">
    <source>
        <dbReference type="EMBL" id="OTP28211.1"/>
    </source>
</evidence>
<gene>
    <name evidence="9" type="ORF">A5802_001950</name>
</gene>
<keyword evidence="3" id="KW-0378">Hydrolase</keyword>
<dbReference type="Gene3D" id="3.40.50.300">
    <property type="entry name" value="P-loop containing nucleotide triphosphate hydrolases"/>
    <property type="match status" value="3"/>
</dbReference>
<evidence type="ECO:0000256" key="5">
    <source>
        <dbReference type="ARBA" id="ARBA00022840"/>
    </source>
</evidence>
<organism evidence="9 10">
    <name type="scientific">Enterococcus mundtii</name>
    <dbReference type="NCBI Taxonomy" id="53346"/>
    <lineage>
        <taxon>Bacteria</taxon>
        <taxon>Bacillati</taxon>
        <taxon>Bacillota</taxon>
        <taxon>Bacilli</taxon>
        <taxon>Lactobacillales</taxon>
        <taxon>Enterococcaceae</taxon>
        <taxon>Enterococcus</taxon>
    </lineage>
</organism>
<evidence type="ECO:0000256" key="1">
    <source>
        <dbReference type="ARBA" id="ARBA00007913"/>
    </source>
</evidence>
<keyword evidence="6" id="KW-0175">Coiled coil</keyword>
<dbReference type="Proteomes" id="UP000195024">
    <property type="component" value="Unassembled WGS sequence"/>
</dbReference>
<reference evidence="9 10" key="1">
    <citation type="submission" date="2017-05" db="EMBL/GenBank/DDBJ databases">
        <title>The Genome Sequence of Enterococcus mundtii 6B1_DIV0119.</title>
        <authorList>
            <consortium name="The Broad Institute Genomics Platform"/>
            <consortium name="The Broad Institute Genomic Center for Infectious Diseases"/>
            <person name="Earl A."/>
            <person name="Manson A."/>
            <person name="Schwartman J."/>
            <person name="Gilmore M."/>
            <person name="Abouelleil A."/>
            <person name="Cao P."/>
            <person name="Chapman S."/>
            <person name="Cusick C."/>
            <person name="Shea T."/>
            <person name="Young S."/>
            <person name="Neafsey D."/>
            <person name="Nusbaum C."/>
            <person name="Birren B."/>
        </authorList>
    </citation>
    <scope>NUCLEOTIDE SEQUENCE [LARGE SCALE GENOMIC DNA]</scope>
    <source>
        <strain evidence="9 10">6B1_DIV0119</strain>
    </source>
</reference>
<feature type="coiled-coil region" evidence="6">
    <location>
        <begin position="499"/>
        <end position="533"/>
    </location>
</feature>
<dbReference type="RefSeq" id="WP_202608664.1">
    <property type="nucleotide sequence ID" value="NZ_JAAAJW010000024.1"/>
</dbReference>